<proteinExistence type="predicted"/>
<dbReference type="AlphaFoldDB" id="A0A7J7GWX6"/>
<reference evidence="1 2" key="2">
    <citation type="submission" date="2020-07" db="EMBL/GenBank/DDBJ databases">
        <title>Genome assembly of wild tea tree DASZ reveals pedigree and selection history of tea varieties.</title>
        <authorList>
            <person name="Zhang W."/>
        </authorList>
    </citation>
    <scope>NUCLEOTIDE SEQUENCE [LARGE SCALE GENOMIC DNA]</scope>
    <source>
        <strain evidence="2">cv. G240</strain>
        <tissue evidence="1">Leaf</tissue>
    </source>
</reference>
<organism evidence="1 2">
    <name type="scientific">Camellia sinensis</name>
    <name type="common">Tea plant</name>
    <name type="synonym">Thea sinensis</name>
    <dbReference type="NCBI Taxonomy" id="4442"/>
    <lineage>
        <taxon>Eukaryota</taxon>
        <taxon>Viridiplantae</taxon>
        <taxon>Streptophyta</taxon>
        <taxon>Embryophyta</taxon>
        <taxon>Tracheophyta</taxon>
        <taxon>Spermatophyta</taxon>
        <taxon>Magnoliopsida</taxon>
        <taxon>eudicotyledons</taxon>
        <taxon>Gunneridae</taxon>
        <taxon>Pentapetalae</taxon>
        <taxon>asterids</taxon>
        <taxon>Ericales</taxon>
        <taxon>Theaceae</taxon>
        <taxon>Camellia</taxon>
    </lineage>
</organism>
<protein>
    <submittedName>
        <fullName evidence="1">Uncharacterized protein</fullName>
    </submittedName>
</protein>
<accession>A0A7J7GWX6</accession>
<name>A0A7J7GWX6_CAMSI</name>
<dbReference type="EMBL" id="JACBKZ010000008">
    <property type="protein sequence ID" value="KAF5943984.1"/>
    <property type="molecule type" value="Genomic_DNA"/>
</dbReference>
<gene>
    <name evidence="1" type="ORF">HYC85_018061</name>
</gene>
<keyword evidence="2" id="KW-1185">Reference proteome</keyword>
<reference evidence="2" key="1">
    <citation type="journal article" date="2020" name="Nat. Commun.">
        <title>Genome assembly of wild tea tree DASZ reveals pedigree and selection history of tea varieties.</title>
        <authorList>
            <person name="Zhang W."/>
            <person name="Zhang Y."/>
            <person name="Qiu H."/>
            <person name="Guo Y."/>
            <person name="Wan H."/>
            <person name="Zhang X."/>
            <person name="Scossa F."/>
            <person name="Alseekh S."/>
            <person name="Zhang Q."/>
            <person name="Wang P."/>
            <person name="Xu L."/>
            <person name="Schmidt M.H."/>
            <person name="Jia X."/>
            <person name="Li D."/>
            <person name="Zhu A."/>
            <person name="Guo F."/>
            <person name="Chen W."/>
            <person name="Ni D."/>
            <person name="Usadel B."/>
            <person name="Fernie A.R."/>
            <person name="Wen W."/>
        </authorList>
    </citation>
    <scope>NUCLEOTIDE SEQUENCE [LARGE SCALE GENOMIC DNA]</scope>
    <source>
        <strain evidence="2">cv. G240</strain>
    </source>
</reference>
<evidence type="ECO:0000313" key="2">
    <source>
        <dbReference type="Proteomes" id="UP000593564"/>
    </source>
</evidence>
<comment type="caution">
    <text evidence="1">The sequence shown here is derived from an EMBL/GenBank/DDBJ whole genome shotgun (WGS) entry which is preliminary data.</text>
</comment>
<dbReference type="Proteomes" id="UP000593564">
    <property type="component" value="Unassembled WGS sequence"/>
</dbReference>
<evidence type="ECO:0000313" key="1">
    <source>
        <dbReference type="EMBL" id="KAF5943984.1"/>
    </source>
</evidence>
<sequence length="100" mass="11055">MPRAWGVFPSRSQKFVITIVNLENTLKTVSVIMAMSASEEFPTHTRKLAHACVFRNLGFEAKGSNSEASSSLNIWDPQKVRQGGISQGKYAQQFIAGMVH</sequence>